<dbReference type="PANTHER" id="PTHR46254">
    <property type="entry name" value="PROTEIN GVQW1-RELATED"/>
    <property type="match status" value="1"/>
</dbReference>
<evidence type="ECO:0000313" key="2">
    <source>
        <dbReference type="Ensembl" id="ENSPTEP00000012956.1"/>
    </source>
</evidence>
<proteinExistence type="predicted"/>
<evidence type="ECO:0000313" key="3">
    <source>
        <dbReference type="Proteomes" id="UP000694416"/>
    </source>
</evidence>
<keyword evidence="3" id="KW-1185">Reference proteome</keyword>
<accession>A0A8C9LLX7</accession>
<dbReference type="Ensembl" id="ENSPTET00000019490.1">
    <property type="protein sequence ID" value="ENSPTEP00000012956.1"/>
    <property type="gene ID" value="ENSPTEG00000014552.1"/>
</dbReference>
<keyword evidence="1" id="KW-0732">Signal</keyword>
<organism evidence="2 3">
    <name type="scientific">Piliocolobus tephrosceles</name>
    <name type="common">Ugandan red Colobus</name>
    <dbReference type="NCBI Taxonomy" id="591936"/>
    <lineage>
        <taxon>Eukaryota</taxon>
        <taxon>Metazoa</taxon>
        <taxon>Chordata</taxon>
        <taxon>Craniata</taxon>
        <taxon>Vertebrata</taxon>
        <taxon>Euteleostomi</taxon>
        <taxon>Mammalia</taxon>
        <taxon>Eutheria</taxon>
        <taxon>Euarchontoglires</taxon>
        <taxon>Primates</taxon>
        <taxon>Haplorrhini</taxon>
        <taxon>Catarrhini</taxon>
        <taxon>Cercopithecidae</taxon>
        <taxon>Colobinae</taxon>
        <taxon>Piliocolobus</taxon>
    </lineage>
</organism>
<sequence>MHCHTWLIKNFFFVETGSCFATQATMQWPKHGSLQPRPPRLKRSSCLSFLSSWNYRHTPPHPAHFCICGGDRASSCCPGWSPTPELKQSSHLSLQSTGSTSMSHHAWLSFSTYVYWAPPYSPSAQMLPLYEAVSNSSQTLAESFICLGFTPLCPHLPHRHTELFFF</sequence>
<dbReference type="PANTHER" id="PTHR46254:SF12">
    <property type="entry name" value="RNA BINDING MOTIF SINGLE STRANDED INTERACTING PROTEIN 2"/>
    <property type="match status" value="1"/>
</dbReference>
<dbReference type="Proteomes" id="UP000694416">
    <property type="component" value="Unplaced"/>
</dbReference>
<dbReference type="AlphaFoldDB" id="A0A8C9LLX7"/>
<reference evidence="2" key="1">
    <citation type="submission" date="2025-08" db="UniProtKB">
        <authorList>
            <consortium name="Ensembl"/>
        </authorList>
    </citation>
    <scope>IDENTIFICATION</scope>
</reference>
<feature type="signal peptide" evidence="1">
    <location>
        <begin position="1"/>
        <end position="21"/>
    </location>
</feature>
<reference evidence="2" key="2">
    <citation type="submission" date="2025-09" db="UniProtKB">
        <authorList>
            <consortium name="Ensembl"/>
        </authorList>
    </citation>
    <scope>IDENTIFICATION</scope>
</reference>
<feature type="chain" id="PRO_5034633227" evidence="1">
    <location>
        <begin position="22"/>
        <end position="166"/>
    </location>
</feature>
<evidence type="ECO:0000256" key="1">
    <source>
        <dbReference type="SAM" id="SignalP"/>
    </source>
</evidence>
<protein>
    <submittedName>
        <fullName evidence="2">Uncharacterized protein</fullName>
    </submittedName>
</protein>
<name>A0A8C9LLX7_9PRIM</name>